<dbReference type="Pfam" id="PF17762">
    <property type="entry name" value="HTH_ParB"/>
    <property type="match status" value="1"/>
</dbReference>
<evidence type="ECO:0000256" key="1">
    <source>
        <dbReference type="ARBA" id="ARBA00006295"/>
    </source>
</evidence>
<dbReference type="Proteomes" id="UP001196915">
    <property type="component" value="Unassembled WGS sequence"/>
</dbReference>
<dbReference type="Pfam" id="PF02195">
    <property type="entry name" value="ParB_N"/>
    <property type="match status" value="1"/>
</dbReference>
<dbReference type="Gene3D" id="1.10.10.2830">
    <property type="match status" value="1"/>
</dbReference>
<protein>
    <submittedName>
        <fullName evidence="4">ParB/RepB/Spo0J family partition protein</fullName>
    </submittedName>
</protein>
<evidence type="ECO:0000259" key="3">
    <source>
        <dbReference type="SMART" id="SM00470"/>
    </source>
</evidence>
<organism evidence="4 5">
    <name type="scientific">Burkholderia multivorans</name>
    <dbReference type="NCBI Taxonomy" id="87883"/>
    <lineage>
        <taxon>Bacteria</taxon>
        <taxon>Pseudomonadati</taxon>
        <taxon>Pseudomonadota</taxon>
        <taxon>Betaproteobacteria</taxon>
        <taxon>Burkholderiales</taxon>
        <taxon>Burkholderiaceae</taxon>
        <taxon>Burkholderia</taxon>
        <taxon>Burkholderia cepacia complex</taxon>
    </lineage>
</organism>
<dbReference type="GO" id="GO:0007059">
    <property type="term" value="P:chromosome segregation"/>
    <property type="evidence" value="ECO:0007669"/>
    <property type="project" value="UniProtKB-KW"/>
</dbReference>
<dbReference type="GO" id="GO:0005694">
    <property type="term" value="C:chromosome"/>
    <property type="evidence" value="ECO:0007669"/>
    <property type="project" value="TreeGrafter"/>
</dbReference>
<dbReference type="SMART" id="SM00470">
    <property type="entry name" value="ParB"/>
    <property type="match status" value="1"/>
</dbReference>
<dbReference type="RefSeq" id="WP_006402555.1">
    <property type="nucleotide sequence ID" value="NZ_CAJORS010000001.1"/>
</dbReference>
<sequence>MGKNFGNQLKRGLQRDQAIRSDQVESRFDRVEKVLSGRASLLDDAAAAPREGFDVETLVPEDVKKFETTWPIDKVDDNPLNSRKIYNEEKVKERANSIAKVGQLVPVLAARHPTDSERLILIDGQYRKRARLSLNHKELFVRILENLSQIDFWRLARTANSEREQESVLDSAFGFRKLLDEGLARTEEELATMVGESKSSVNKHLALLDLPEAVIDIMAANPALFGINMAYELTLYRKVVGEAKTVSLAERIVKEQLSFRKVEAIRKSEEAGRRPRNPTARQFKFRRPDGTEVGVIKEWDDGRMQVDLQLGDRVAHFREALQQMLADDGAKTD</sequence>
<name>A0AAP2HRC8_9BURK</name>
<accession>A0AAP2HRC8</accession>
<dbReference type="NCBIfam" id="TIGR00180">
    <property type="entry name" value="parB_part"/>
    <property type="match status" value="1"/>
</dbReference>
<dbReference type="InterPro" id="IPR003115">
    <property type="entry name" value="ParB_N"/>
</dbReference>
<feature type="domain" description="ParB-like N-terminal" evidence="3">
    <location>
        <begin position="68"/>
        <end position="159"/>
    </location>
</feature>
<dbReference type="GO" id="GO:0003677">
    <property type="term" value="F:DNA binding"/>
    <property type="evidence" value="ECO:0007669"/>
    <property type="project" value="InterPro"/>
</dbReference>
<evidence type="ECO:0000313" key="5">
    <source>
        <dbReference type="Proteomes" id="UP001196915"/>
    </source>
</evidence>
<dbReference type="AlphaFoldDB" id="A0AAP2HRC8"/>
<dbReference type="InterPro" id="IPR036086">
    <property type="entry name" value="ParB/Sulfiredoxin_sf"/>
</dbReference>
<dbReference type="Gene3D" id="3.90.1530.30">
    <property type="match status" value="1"/>
</dbReference>
<dbReference type="InterPro" id="IPR004437">
    <property type="entry name" value="ParB/RepB/Spo0J"/>
</dbReference>
<dbReference type="EMBL" id="JAHPMX010000030">
    <property type="protein sequence ID" value="MBU9360505.1"/>
    <property type="molecule type" value="Genomic_DNA"/>
</dbReference>
<dbReference type="PANTHER" id="PTHR33375">
    <property type="entry name" value="CHROMOSOME-PARTITIONING PROTEIN PARB-RELATED"/>
    <property type="match status" value="1"/>
</dbReference>
<reference evidence="4" key="1">
    <citation type="submission" date="2021-06" db="EMBL/GenBank/DDBJ databases">
        <title>A collection of bacterial strains from the Burkholderia cepacia Research Laboratory and Repository.</title>
        <authorList>
            <person name="Lipuma J."/>
            <person name="Spilker T."/>
        </authorList>
    </citation>
    <scope>NUCLEOTIDE SEQUENCE</scope>
    <source>
        <strain evidence="4">AU37435</strain>
    </source>
</reference>
<evidence type="ECO:0000313" key="4">
    <source>
        <dbReference type="EMBL" id="MBU9360505.1"/>
    </source>
</evidence>
<dbReference type="SUPFAM" id="SSF110849">
    <property type="entry name" value="ParB/Sulfiredoxin"/>
    <property type="match status" value="1"/>
</dbReference>
<proteinExistence type="inferred from homology"/>
<comment type="caution">
    <text evidence="4">The sequence shown here is derived from an EMBL/GenBank/DDBJ whole genome shotgun (WGS) entry which is preliminary data.</text>
</comment>
<gene>
    <name evidence="4" type="ORF">KTE52_29715</name>
</gene>
<keyword evidence="2" id="KW-0159">Chromosome partition</keyword>
<dbReference type="InterPro" id="IPR050336">
    <property type="entry name" value="Chromosome_partition/occlusion"/>
</dbReference>
<dbReference type="PANTHER" id="PTHR33375:SF1">
    <property type="entry name" value="CHROMOSOME-PARTITIONING PROTEIN PARB-RELATED"/>
    <property type="match status" value="1"/>
</dbReference>
<evidence type="ECO:0000256" key="2">
    <source>
        <dbReference type="ARBA" id="ARBA00022829"/>
    </source>
</evidence>
<dbReference type="InterPro" id="IPR041468">
    <property type="entry name" value="HTH_ParB/Spo0J"/>
</dbReference>
<comment type="similarity">
    <text evidence="1">Belongs to the ParB family.</text>
</comment>